<sequence>MSTCVTEVNWTKPSPKNKDSYQEKDLDRQTSNMGMNKEPYNNKTLNSTIPTARPVLKTTEDVGVTQQNNILAMKREEKSAMATIRVEHQNGLTKANLIRSRGAVGK</sequence>
<evidence type="ECO:0000313" key="2">
    <source>
        <dbReference type="EMBL" id="KAL3519024.1"/>
    </source>
</evidence>
<dbReference type="AlphaFoldDB" id="A0ABD2ZIN8"/>
<feature type="compositionally biased region" description="Basic and acidic residues" evidence="1">
    <location>
        <begin position="16"/>
        <end position="28"/>
    </location>
</feature>
<accession>A0ABD2ZIN8</accession>
<dbReference type="Proteomes" id="UP001630127">
    <property type="component" value="Unassembled WGS sequence"/>
</dbReference>
<reference evidence="2 3" key="1">
    <citation type="submission" date="2024-11" db="EMBL/GenBank/DDBJ databases">
        <title>A near-complete genome assembly of Cinchona calisaya.</title>
        <authorList>
            <person name="Lian D.C."/>
            <person name="Zhao X.W."/>
            <person name="Wei L."/>
        </authorList>
    </citation>
    <scope>NUCLEOTIDE SEQUENCE [LARGE SCALE GENOMIC DNA]</scope>
    <source>
        <tissue evidence="2">Nenye</tissue>
    </source>
</reference>
<protein>
    <submittedName>
        <fullName evidence="2">Uncharacterized protein</fullName>
    </submittedName>
</protein>
<keyword evidence="3" id="KW-1185">Reference proteome</keyword>
<comment type="caution">
    <text evidence="2">The sequence shown here is derived from an EMBL/GenBank/DDBJ whole genome shotgun (WGS) entry which is preliminary data.</text>
</comment>
<gene>
    <name evidence="2" type="ORF">ACH5RR_021613</name>
</gene>
<feature type="compositionally biased region" description="Polar residues" evidence="1">
    <location>
        <begin position="29"/>
        <end position="50"/>
    </location>
</feature>
<organism evidence="2 3">
    <name type="scientific">Cinchona calisaya</name>
    <dbReference type="NCBI Taxonomy" id="153742"/>
    <lineage>
        <taxon>Eukaryota</taxon>
        <taxon>Viridiplantae</taxon>
        <taxon>Streptophyta</taxon>
        <taxon>Embryophyta</taxon>
        <taxon>Tracheophyta</taxon>
        <taxon>Spermatophyta</taxon>
        <taxon>Magnoliopsida</taxon>
        <taxon>eudicotyledons</taxon>
        <taxon>Gunneridae</taxon>
        <taxon>Pentapetalae</taxon>
        <taxon>asterids</taxon>
        <taxon>lamiids</taxon>
        <taxon>Gentianales</taxon>
        <taxon>Rubiaceae</taxon>
        <taxon>Cinchonoideae</taxon>
        <taxon>Cinchoneae</taxon>
        <taxon>Cinchona</taxon>
    </lineage>
</organism>
<evidence type="ECO:0000256" key="1">
    <source>
        <dbReference type="SAM" id="MobiDB-lite"/>
    </source>
</evidence>
<evidence type="ECO:0000313" key="3">
    <source>
        <dbReference type="Proteomes" id="UP001630127"/>
    </source>
</evidence>
<feature type="region of interest" description="Disordered" evidence="1">
    <location>
        <begin position="1"/>
        <end position="60"/>
    </location>
</feature>
<dbReference type="EMBL" id="JBJUIK010000009">
    <property type="protein sequence ID" value="KAL3519024.1"/>
    <property type="molecule type" value="Genomic_DNA"/>
</dbReference>
<feature type="compositionally biased region" description="Polar residues" evidence="1">
    <location>
        <begin position="1"/>
        <end position="14"/>
    </location>
</feature>
<name>A0ABD2ZIN8_9GENT</name>
<proteinExistence type="predicted"/>